<gene>
    <name evidence="19" type="primary">YIA6_2</name>
    <name evidence="19" type="ORF">GRS66_008475</name>
</gene>
<feature type="transmembrane region" description="Helical" evidence="18">
    <location>
        <begin position="248"/>
        <end position="270"/>
    </location>
</feature>
<evidence type="ECO:0000256" key="18">
    <source>
        <dbReference type="SAM" id="Phobius"/>
    </source>
</evidence>
<evidence type="ECO:0000256" key="8">
    <source>
        <dbReference type="ARBA" id="ARBA00023128"/>
    </source>
</evidence>
<feature type="transmembrane region" description="Helical" evidence="18">
    <location>
        <begin position="189"/>
        <end position="213"/>
    </location>
</feature>
<keyword evidence="6" id="KW-0999">Mitochondrion inner membrane</keyword>
<evidence type="ECO:0000256" key="7">
    <source>
        <dbReference type="ARBA" id="ARBA00022989"/>
    </source>
</evidence>
<dbReference type="InterPro" id="IPR044712">
    <property type="entry name" value="SLC25A32-like"/>
</dbReference>
<organism evidence="19 20">
    <name type="scientific">Saccharomyces pastorianus</name>
    <name type="common">Lager yeast</name>
    <name type="synonym">Saccharomyces cerevisiae x Saccharomyces eubayanus</name>
    <dbReference type="NCBI Taxonomy" id="27292"/>
    <lineage>
        <taxon>Eukaryota</taxon>
        <taxon>Fungi</taxon>
        <taxon>Dikarya</taxon>
        <taxon>Ascomycota</taxon>
        <taxon>Saccharomycotina</taxon>
        <taxon>Saccharomycetes</taxon>
        <taxon>Saccharomycetales</taxon>
        <taxon>Saccharomycetaceae</taxon>
        <taxon>Saccharomyces</taxon>
    </lineage>
</organism>
<keyword evidence="3 17" id="KW-0813">Transport</keyword>
<evidence type="ECO:0000256" key="4">
    <source>
        <dbReference type="ARBA" id="ARBA00022692"/>
    </source>
</evidence>
<keyword evidence="7 18" id="KW-1133">Transmembrane helix</keyword>
<dbReference type="SUPFAM" id="SSF103506">
    <property type="entry name" value="Mitochondrial carrier"/>
    <property type="match status" value="1"/>
</dbReference>
<dbReference type="OrthoDB" id="10266426at2759"/>
<keyword evidence="20" id="KW-1185">Reference proteome</keyword>
<feature type="transmembrane region" description="Helical" evidence="18">
    <location>
        <begin position="150"/>
        <end position="169"/>
    </location>
</feature>
<protein>
    <submittedName>
        <fullName evidence="19">Mitochondrial NAD+ transporter</fullName>
    </submittedName>
</protein>
<comment type="catalytic activity">
    <reaction evidence="14">
        <text>dAMP(in) + NAD(+)(out) = dAMP(out) + NAD(+)(in)</text>
        <dbReference type="Rhea" id="RHEA:65412"/>
        <dbReference type="ChEBI" id="CHEBI:57540"/>
        <dbReference type="ChEBI" id="CHEBI:58245"/>
    </reaction>
    <physiologicalReaction direction="left-to-right" evidence="14">
        <dbReference type="Rhea" id="RHEA:65413"/>
    </physiologicalReaction>
</comment>
<dbReference type="GO" id="GO:1990549">
    <property type="term" value="P:mitochondrial NAD transmembrane transport"/>
    <property type="evidence" value="ECO:0007669"/>
    <property type="project" value="UniProtKB-ARBA"/>
</dbReference>
<evidence type="ECO:0000256" key="1">
    <source>
        <dbReference type="ARBA" id="ARBA00004448"/>
    </source>
</evidence>
<proteinExistence type="inferred from homology"/>
<keyword evidence="4 16" id="KW-0812">Transmembrane</keyword>
<evidence type="ECO:0000256" key="10">
    <source>
        <dbReference type="ARBA" id="ARBA00050736"/>
    </source>
</evidence>
<evidence type="ECO:0000256" key="15">
    <source>
        <dbReference type="ARBA" id="ARBA00059403"/>
    </source>
</evidence>
<evidence type="ECO:0000256" key="17">
    <source>
        <dbReference type="RuleBase" id="RU000488"/>
    </source>
</evidence>
<dbReference type="Proteomes" id="UP000501346">
    <property type="component" value="Chromosome SeIX"/>
</dbReference>
<dbReference type="EMBL" id="CP049006">
    <property type="protein sequence ID" value="QID85880.1"/>
    <property type="molecule type" value="Genomic_DNA"/>
</dbReference>
<comment type="catalytic activity">
    <reaction evidence="12">
        <text>AMP(in) + NAD(+)(out) = AMP(out) + NAD(+)(in)</text>
        <dbReference type="Rhea" id="RHEA:65424"/>
        <dbReference type="ChEBI" id="CHEBI:57540"/>
        <dbReference type="ChEBI" id="CHEBI:456215"/>
    </reaction>
    <physiologicalReaction direction="left-to-right" evidence="12">
        <dbReference type="Rhea" id="RHEA:65425"/>
    </physiologicalReaction>
</comment>
<evidence type="ECO:0000256" key="9">
    <source>
        <dbReference type="ARBA" id="ARBA00023136"/>
    </source>
</evidence>
<accession>A0A6C1EAF8</accession>
<dbReference type="GO" id="GO:0051724">
    <property type="term" value="F:NAD transmembrane transporter activity"/>
    <property type="evidence" value="ECO:0007669"/>
    <property type="project" value="UniProtKB-ARBA"/>
</dbReference>
<comment type="function">
    <text evidence="15">Mitochondrial inner membrane carrier protein that mediates the import of NAD(+) into mitochondria. Can transport NAD(+) by unidirectional transport or by exchange with intramitochondrially generated dAMP and dGMP. Also able to transport NAD(+) by exchange with AMP, GMP or deamido-NAD (+) in vitro.</text>
</comment>
<evidence type="ECO:0000313" key="19">
    <source>
        <dbReference type="EMBL" id="QID85880.1"/>
    </source>
</evidence>
<comment type="similarity">
    <text evidence="2 17">Belongs to the mitochondrial carrier (TC 2.A.29) family.</text>
</comment>
<dbReference type="GO" id="GO:0005743">
    <property type="term" value="C:mitochondrial inner membrane"/>
    <property type="evidence" value="ECO:0007669"/>
    <property type="project" value="UniProtKB-SubCell"/>
</dbReference>
<dbReference type="FunFam" id="1.50.40.10:FF:000081">
    <property type="entry name" value="NAD+ transporter"/>
    <property type="match status" value="1"/>
</dbReference>
<feature type="repeat" description="Solcar" evidence="16">
    <location>
        <begin position="187"/>
        <end position="276"/>
    </location>
</feature>
<dbReference type="FunFam" id="1.50.40.10:FF:000106">
    <property type="entry name" value="NAD+ transporter"/>
    <property type="match status" value="1"/>
</dbReference>
<evidence type="ECO:0000256" key="13">
    <source>
        <dbReference type="ARBA" id="ARBA00052827"/>
    </source>
</evidence>
<evidence type="ECO:0000256" key="12">
    <source>
        <dbReference type="ARBA" id="ARBA00052051"/>
    </source>
</evidence>
<evidence type="ECO:0000256" key="3">
    <source>
        <dbReference type="ARBA" id="ARBA00022448"/>
    </source>
</evidence>
<dbReference type="InterPro" id="IPR023395">
    <property type="entry name" value="MCP_dom_sf"/>
</dbReference>
<comment type="catalytic activity">
    <reaction evidence="13">
        <text>GMP(in) + NAD(+)(out) = GMP(out) + NAD(+)(in)</text>
        <dbReference type="Rhea" id="RHEA:65420"/>
        <dbReference type="ChEBI" id="CHEBI:57540"/>
        <dbReference type="ChEBI" id="CHEBI:58115"/>
    </reaction>
    <physiologicalReaction direction="left-to-right" evidence="13">
        <dbReference type="Rhea" id="RHEA:65421"/>
    </physiologicalReaction>
</comment>
<dbReference type="AlphaFoldDB" id="A0A6C1EAF8"/>
<dbReference type="InterPro" id="IPR002067">
    <property type="entry name" value="MCP"/>
</dbReference>
<comment type="catalytic activity">
    <reaction evidence="10">
        <text>dGMP(in) + NAD(+)(out) = dGMP(out) + NAD(+)(in)</text>
        <dbReference type="Rhea" id="RHEA:65416"/>
        <dbReference type="ChEBI" id="CHEBI:57540"/>
        <dbReference type="ChEBI" id="CHEBI:57673"/>
    </reaction>
    <physiologicalReaction direction="left-to-right" evidence="10">
        <dbReference type="Rhea" id="RHEA:65417"/>
    </physiologicalReaction>
</comment>
<comment type="subcellular location">
    <subcellularLocation>
        <location evidence="1">Mitochondrion inner membrane</location>
        <topology evidence="1">Multi-pass membrane protein</topology>
    </subcellularLocation>
</comment>
<evidence type="ECO:0000256" key="6">
    <source>
        <dbReference type="ARBA" id="ARBA00022792"/>
    </source>
</evidence>
<dbReference type="PRINTS" id="PR00926">
    <property type="entry name" value="MITOCARRIER"/>
</dbReference>
<name>A0A6C1EAF8_SACPS</name>
<evidence type="ECO:0000256" key="5">
    <source>
        <dbReference type="ARBA" id="ARBA00022737"/>
    </source>
</evidence>
<evidence type="ECO:0000256" key="16">
    <source>
        <dbReference type="PROSITE-ProRule" id="PRU00282"/>
    </source>
</evidence>
<keyword evidence="9 16" id="KW-0472">Membrane</keyword>
<reference evidence="19 20" key="1">
    <citation type="journal article" date="2019" name="BMC Genomics">
        <title>Chromosome level assembly and comparative genome analysis confirm lager-brewing yeasts originated from a single hybridization.</title>
        <authorList>
            <person name="Salazar A.N."/>
            <person name="Gorter de Vries A.R."/>
            <person name="van den Broek M."/>
            <person name="Brouwers N."/>
            <person name="de la Torre Cortes P."/>
            <person name="Kuijpers N.G.A."/>
            <person name="Daran J.G."/>
            <person name="Abeel T."/>
        </authorList>
    </citation>
    <scope>NUCLEOTIDE SEQUENCE [LARGE SCALE GENOMIC DNA]</scope>
    <source>
        <strain evidence="19 20">CBS 1483</strain>
    </source>
</reference>
<dbReference type="InterPro" id="IPR018108">
    <property type="entry name" value="MCP_transmembrane"/>
</dbReference>
<evidence type="ECO:0000313" key="20">
    <source>
        <dbReference type="Proteomes" id="UP000501346"/>
    </source>
</evidence>
<evidence type="ECO:0000256" key="11">
    <source>
        <dbReference type="ARBA" id="ARBA00051263"/>
    </source>
</evidence>
<dbReference type="PROSITE" id="PS50920">
    <property type="entry name" value="SOLCAR"/>
    <property type="match status" value="3"/>
</dbReference>
<dbReference type="PANTHER" id="PTHR45683">
    <property type="entry name" value="MITOCHONDRIAL NICOTINAMIDE ADENINE DINUCLEOTIDE TRANSPORTER 1-RELATED-RELATED"/>
    <property type="match status" value="1"/>
</dbReference>
<feature type="repeat" description="Solcar" evidence="16">
    <location>
        <begin position="88"/>
        <end position="179"/>
    </location>
</feature>
<keyword evidence="8" id="KW-0496">Mitochondrion</keyword>
<sequence>MAAITVLKRAVTGTMTQADNPVPTCSVLPKRQYTAEHEKPLLLHEEQLIFPDHASQLSSADIIEPIQKNNSMDSIAGTTLRSSPVSLSSTQITALSGAIAGFLSGVAVCPLDVAKTRLQAQGLQTRFENPYYRGILGTLSTIVRDEGPQGLYKGLVPIVLGYFPTWMIYFSVYEVSKKFFHGVFTQLDFIAQSCAAITAGAASTTLTNPIWVVKTRLMLQSNLGEHPTHYRGTFDALKKISSQEGFKALYAGLVPSLLGLFHVAIHFPIYEELKIRFHCYSRADNGTSIDLQRLIMASSVSKMIASTVTYPHEILRTRMQLKSDVPDSIQRRLFPLIKATYAQEGLKGFYSGFTTNLIRTIPASAITLVSFEYFRNRLENINSVAI</sequence>
<dbReference type="Pfam" id="PF00153">
    <property type="entry name" value="Mito_carr"/>
    <property type="match status" value="3"/>
</dbReference>
<evidence type="ECO:0000256" key="2">
    <source>
        <dbReference type="ARBA" id="ARBA00006375"/>
    </source>
</evidence>
<evidence type="ECO:0000256" key="14">
    <source>
        <dbReference type="ARBA" id="ARBA00052961"/>
    </source>
</evidence>
<dbReference type="Gene3D" id="1.50.40.10">
    <property type="entry name" value="Mitochondrial carrier domain"/>
    <property type="match status" value="2"/>
</dbReference>
<comment type="catalytic activity">
    <reaction evidence="11">
        <text>deamido-NAD(+)(in) + NAD(+)(out) = deamido-NAD(+)(out) + NAD(+)(in)</text>
        <dbReference type="Rhea" id="RHEA:65428"/>
        <dbReference type="ChEBI" id="CHEBI:57540"/>
        <dbReference type="ChEBI" id="CHEBI:58437"/>
    </reaction>
    <physiologicalReaction direction="left-to-right" evidence="11">
        <dbReference type="Rhea" id="RHEA:65429"/>
    </physiologicalReaction>
</comment>
<keyword evidence="5" id="KW-0677">Repeat</keyword>
<feature type="repeat" description="Solcar" evidence="16">
    <location>
        <begin position="289"/>
        <end position="377"/>
    </location>
</feature>